<evidence type="ECO:0000313" key="1">
    <source>
        <dbReference type="EMBL" id="KIW99731.1"/>
    </source>
</evidence>
<dbReference type="OrthoDB" id="5425374at2759"/>
<proteinExistence type="predicted"/>
<organism evidence="1 2">
    <name type="scientific">Rhinocladiella mackenziei CBS 650.93</name>
    <dbReference type="NCBI Taxonomy" id="1442369"/>
    <lineage>
        <taxon>Eukaryota</taxon>
        <taxon>Fungi</taxon>
        <taxon>Dikarya</taxon>
        <taxon>Ascomycota</taxon>
        <taxon>Pezizomycotina</taxon>
        <taxon>Eurotiomycetes</taxon>
        <taxon>Chaetothyriomycetidae</taxon>
        <taxon>Chaetothyriales</taxon>
        <taxon>Herpotrichiellaceae</taxon>
        <taxon>Rhinocladiella</taxon>
    </lineage>
</organism>
<dbReference type="HOGENOM" id="CLU_2373956_0_0_1"/>
<dbReference type="RefSeq" id="XP_013266868.1">
    <property type="nucleotide sequence ID" value="XM_013411414.1"/>
</dbReference>
<gene>
    <name evidence="1" type="ORF">Z518_11144</name>
</gene>
<name>A0A0D2FC98_9EURO</name>
<keyword evidence="2" id="KW-1185">Reference proteome</keyword>
<accession>A0A0D2FC98</accession>
<evidence type="ECO:0000313" key="2">
    <source>
        <dbReference type="Proteomes" id="UP000053617"/>
    </source>
</evidence>
<protein>
    <submittedName>
        <fullName evidence="1">Uncharacterized protein</fullName>
    </submittedName>
</protein>
<dbReference type="GeneID" id="25299215"/>
<dbReference type="VEuPathDB" id="FungiDB:Z518_11144"/>
<dbReference type="Proteomes" id="UP000053617">
    <property type="component" value="Unassembled WGS sequence"/>
</dbReference>
<dbReference type="EMBL" id="KN847485">
    <property type="protein sequence ID" value="KIW99731.1"/>
    <property type="molecule type" value="Genomic_DNA"/>
</dbReference>
<reference evidence="1 2" key="1">
    <citation type="submission" date="2015-01" db="EMBL/GenBank/DDBJ databases">
        <title>The Genome Sequence of Rhinocladiella mackenzie CBS 650.93.</title>
        <authorList>
            <consortium name="The Broad Institute Genomics Platform"/>
            <person name="Cuomo C."/>
            <person name="de Hoog S."/>
            <person name="Gorbushina A."/>
            <person name="Stielow B."/>
            <person name="Teixiera M."/>
            <person name="Abouelleil A."/>
            <person name="Chapman S.B."/>
            <person name="Priest M."/>
            <person name="Young S.K."/>
            <person name="Wortman J."/>
            <person name="Nusbaum C."/>
            <person name="Birren B."/>
        </authorList>
    </citation>
    <scope>NUCLEOTIDE SEQUENCE [LARGE SCALE GENOMIC DNA]</scope>
    <source>
        <strain evidence="1 2">CBS 650.93</strain>
    </source>
</reference>
<sequence>MNINKVTVRDGTLPPVADEFAEDFTGMHMISLVDWLSGYDQFVCMSYKILQETYCKKSATIFNNIGVKEPWADYGQDEIAPGIRRYVLEHIMNID</sequence>
<dbReference type="AlphaFoldDB" id="A0A0D2FC98"/>